<evidence type="ECO:0000259" key="9">
    <source>
        <dbReference type="Pfam" id="PF11761"/>
    </source>
</evidence>
<dbReference type="PANTHER" id="PTHR47036:SF1">
    <property type="entry name" value="COBALT-FACTOR III C(17)-METHYLTRANSFERASE-RELATED"/>
    <property type="match status" value="1"/>
</dbReference>
<evidence type="ECO:0000256" key="2">
    <source>
        <dbReference type="ARBA" id="ARBA00022573"/>
    </source>
</evidence>
<dbReference type="SUPFAM" id="SSF53790">
    <property type="entry name" value="Tetrapyrrole methylase"/>
    <property type="match status" value="1"/>
</dbReference>
<dbReference type="Gene3D" id="3.30.420.180">
    <property type="entry name" value="CobE/GbiG C-terminal domain"/>
    <property type="match status" value="1"/>
</dbReference>
<dbReference type="Proteomes" id="UP000239001">
    <property type="component" value="Unassembled WGS sequence"/>
</dbReference>
<dbReference type="InterPro" id="IPR014776">
    <property type="entry name" value="4pyrrole_Mease_sub2"/>
</dbReference>
<dbReference type="Gene3D" id="3.40.50.11220">
    <property type="match status" value="1"/>
</dbReference>
<accession>A0A2T1LRY4</accession>
<evidence type="ECO:0000313" key="11">
    <source>
        <dbReference type="Proteomes" id="UP000239001"/>
    </source>
</evidence>
<evidence type="ECO:0000256" key="5">
    <source>
        <dbReference type="ARBA" id="ARBA00022691"/>
    </source>
</evidence>
<dbReference type="InterPro" id="IPR051810">
    <property type="entry name" value="Precorrin_MeTrfase"/>
</dbReference>
<dbReference type="GO" id="GO:0032259">
    <property type="term" value="P:methylation"/>
    <property type="evidence" value="ECO:0007669"/>
    <property type="project" value="UniProtKB-KW"/>
</dbReference>
<feature type="domain" description="Tetrapyrrole methylase" evidence="6">
    <location>
        <begin position="370"/>
        <end position="577"/>
    </location>
</feature>
<organism evidence="10 11">
    <name type="scientific">Aphanothece hegewaldii CCALA 016</name>
    <dbReference type="NCBI Taxonomy" id="2107694"/>
    <lineage>
        <taxon>Bacteria</taxon>
        <taxon>Bacillati</taxon>
        <taxon>Cyanobacteriota</taxon>
        <taxon>Cyanophyceae</taxon>
        <taxon>Oscillatoriophycideae</taxon>
        <taxon>Chroococcales</taxon>
        <taxon>Aphanothecaceae</taxon>
        <taxon>Aphanothece</taxon>
    </lineage>
</organism>
<evidence type="ECO:0000259" key="7">
    <source>
        <dbReference type="Pfam" id="PF01890"/>
    </source>
</evidence>
<dbReference type="InterPro" id="IPR035996">
    <property type="entry name" value="4pyrrol_Methylase_sf"/>
</dbReference>
<evidence type="ECO:0000256" key="3">
    <source>
        <dbReference type="ARBA" id="ARBA00022603"/>
    </source>
</evidence>
<reference evidence="10 11" key="1">
    <citation type="submission" date="2018-03" db="EMBL/GenBank/DDBJ databases">
        <title>The ancient ancestry and fast evolution of plastids.</title>
        <authorList>
            <person name="Moore K.R."/>
            <person name="Magnabosco C."/>
            <person name="Momper L."/>
            <person name="Gold D.A."/>
            <person name="Bosak T."/>
            <person name="Fournier G.P."/>
        </authorList>
    </citation>
    <scope>NUCLEOTIDE SEQUENCE [LARGE SCALE GENOMIC DNA]</scope>
    <source>
        <strain evidence="10 11">CCALA 016</strain>
    </source>
</reference>
<dbReference type="Pfam" id="PF00590">
    <property type="entry name" value="TP_methylase"/>
    <property type="match status" value="1"/>
</dbReference>
<gene>
    <name evidence="10" type="primary">cobJ</name>
    <name evidence="10" type="ORF">C7H19_22160</name>
</gene>
<proteinExistence type="predicted"/>
<keyword evidence="4 10" id="KW-0808">Transferase</keyword>
<dbReference type="OrthoDB" id="9772960at2"/>
<comment type="caution">
    <text evidence="10">The sequence shown here is derived from an EMBL/GenBank/DDBJ whole genome shotgun (WGS) entry which is preliminary data.</text>
</comment>
<dbReference type="NCBIfam" id="TIGR01466">
    <property type="entry name" value="cobJ_cbiH"/>
    <property type="match status" value="1"/>
</dbReference>
<feature type="domain" description="CobE/GbiG C-terminal" evidence="7">
    <location>
        <begin position="235"/>
        <end position="355"/>
    </location>
</feature>
<dbReference type="InterPro" id="IPR036518">
    <property type="entry name" value="CobE/GbiG_C_sf"/>
</dbReference>
<dbReference type="GO" id="GO:0009236">
    <property type="term" value="P:cobalamin biosynthetic process"/>
    <property type="evidence" value="ECO:0007669"/>
    <property type="project" value="UniProtKB-UniPathway"/>
</dbReference>
<dbReference type="UniPathway" id="UPA00148"/>
<dbReference type="GO" id="GO:0008168">
    <property type="term" value="F:methyltransferase activity"/>
    <property type="evidence" value="ECO:0007669"/>
    <property type="project" value="UniProtKB-KW"/>
</dbReference>
<evidence type="ECO:0000259" key="6">
    <source>
        <dbReference type="Pfam" id="PF00590"/>
    </source>
</evidence>
<keyword evidence="5" id="KW-0949">S-adenosyl-L-methionine</keyword>
<evidence type="ECO:0000256" key="4">
    <source>
        <dbReference type="ARBA" id="ARBA00022679"/>
    </source>
</evidence>
<feature type="domain" description="Cobalamin biosynthesis central region" evidence="9">
    <location>
        <begin position="144"/>
        <end position="232"/>
    </location>
</feature>
<dbReference type="InterPro" id="IPR002750">
    <property type="entry name" value="CobE/GbiG_C"/>
</dbReference>
<dbReference type="InterPro" id="IPR021745">
    <property type="entry name" value="CbiG_mid"/>
</dbReference>
<dbReference type="SUPFAM" id="SSF159672">
    <property type="entry name" value="CbiG N-terminal domain-like"/>
    <property type="match status" value="1"/>
</dbReference>
<protein>
    <submittedName>
        <fullName evidence="10">Precorrin-3B C(17)-methyltransferase</fullName>
    </submittedName>
</protein>
<comment type="pathway">
    <text evidence="1">Cofactor biosynthesis; adenosylcobalamin biosynthesis.</text>
</comment>
<dbReference type="InterPro" id="IPR021744">
    <property type="entry name" value="CbiG_N"/>
</dbReference>
<name>A0A2T1LRY4_9CHRO</name>
<dbReference type="InterPro" id="IPR006363">
    <property type="entry name" value="Cbl_synth_CobJ/CibH_dom"/>
</dbReference>
<dbReference type="AlphaFoldDB" id="A0A2T1LRY4"/>
<evidence type="ECO:0000259" key="8">
    <source>
        <dbReference type="Pfam" id="PF11760"/>
    </source>
</evidence>
<keyword evidence="11" id="KW-1185">Reference proteome</keyword>
<dbReference type="Gene3D" id="3.40.1010.10">
    <property type="entry name" value="Cobalt-precorrin-4 Transmethylase, Domain 1"/>
    <property type="match status" value="1"/>
</dbReference>
<dbReference type="InterPro" id="IPR000878">
    <property type="entry name" value="4pyrrol_Mease"/>
</dbReference>
<dbReference type="Gene3D" id="3.30.950.10">
    <property type="entry name" value="Methyltransferase, Cobalt-precorrin-4 Transmethylase, Domain 2"/>
    <property type="match status" value="1"/>
</dbReference>
<reference evidence="10 11" key="2">
    <citation type="submission" date="2018-03" db="EMBL/GenBank/DDBJ databases">
        <authorList>
            <person name="Keele B.F."/>
        </authorList>
    </citation>
    <scope>NUCLEOTIDE SEQUENCE [LARGE SCALE GENOMIC DNA]</scope>
    <source>
        <strain evidence="10 11">CCALA 016</strain>
    </source>
</reference>
<sequence>MSQFLFQSCAAIALTPRAVQILFPLCQTGDVTLHIPSSLASEITPPQGSQIYESSLKDHLTAIWSQYRAFIFVAASGIVVRLIAPLLAHKTEDPAIIVIDPEGQYVISLCSGHQGGADQLTRLIAQQLTATPIITSASTSLNLPGIDILGVPFGWQKGQGDWNGISRICVHQEPIQVIQEAGSTLWQKSLPTEHPFYFGFNEEISFKGRIWITPTSRRFAPSSDIPKVQWHPRVLWVGIGCIRGATQEQITTAVQQVLQKSHLAFEAIAGLATIDIKADEIGLLNYAQSSQLPLKTYTAEILKTVTVPNPSHIVAQAVDTPSVAEAAALSAAKEYGEAVLLVQKQVTEAVTVAIAQAEIEYTGRTGYIGLVGIGPGNITQITPAAKTAITQADVIIGYSLYTDLIQPLQHPAQIIESLPITQEVQRARRAIELAQWGLSVVVISSGDCGIYGMAGLVLEQLSVMGWDGNTPQVEVFPGISALQAAASRVGAPLMHDFCAISLSDLLTPIEVIEKRLEAAAKADFVTAIYNPCSKTRIQPLLTAEKIFLMYRDPLTPVAIVRSVYRQDEEIILTTLGKMLWSHIDMLTTILIGNSTTFFHENWMITPRGYLKNE</sequence>
<dbReference type="Pfam" id="PF01890">
    <property type="entry name" value="CbiG_C"/>
    <property type="match status" value="1"/>
</dbReference>
<evidence type="ECO:0000256" key="1">
    <source>
        <dbReference type="ARBA" id="ARBA00004953"/>
    </source>
</evidence>
<dbReference type="PANTHER" id="PTHR47036">
    <property type="entry name" value="COBALT-FACTOR III C(17)-METHYLTRANSFERASE-RELATED"/>
    <property type="match status" value="1"/>
</dbReference>
<dbReference type="SUPFAM" id="SSF159664">
    <property type="entry name" value="CobE/GbiG C-terminal domain-like"/>
    <property type="match status" value="1"/>
</dbReference>
<keyword evidence="2" id="KW-0169">Cobalamin biosynthesis</keyword>
<evidence type="ECO:0000313" key="10">
    <source>
        <dbReference type="EMBL" id="PSF32003.1"/>
    </source>
</evidence>
<dbReference type="InterPro" id="IPR014777">
    <property type="entry name" value="4pyrrole_Mease_sub1"/>
</dbReference>
<keyword evidence="3 10" id="KW-0489">Methyltransferase</keyword>
<dbReference type="Pfam" id="PF11761">
    <property type="entry name" value="CbiG_mid"/>
    <property type="match status" value="1"/>
</dbReference>
<dbReference type="CDD" id="cd11646">
    <property type="entry name" value="Precorrin_3B_C17_MT"/>
    <property type="match status" value="1"/>
</dbReference>
<feature type="domain" description="Cobalamin synthesis G N-terminal" evidence="8">
    <location>
        <begin position="59"/>
        <end position="138"/>
    </location>
</feature>
<dbReference type="InterPro" id="IPR038029">
    <property type="entry name" value="GbiG_N_sf"/>
</dbReference>
<dbReference type="EMBL" id="PXOH01000040">
    <property type="protein sequence ID" value="PSF32003.1"/>
    <property type="molecule type" value="Genomic_DNA"/>
</dbReference>
<dbReference type="Pfam" id="PF11760">
    <property type="entry name" value="CbiG_N"/>
    <property type="match status" value="1"/>
</dbReference>